<organism evidence="2 3">
    <name type="scientific">Anaeromyxobacter oryzae</name>
    <dbReference type="NCBI Taxonomy" id="2918170"/>
    <lineage>
        <taxon>Bacteria</taxon>
        <taxon>Pseudomonadati</taxon>
        <taxon>Myxococcota</taxon>
        <taxon>Myxococcia</taxon>
        <taxon>Myxococcales</taxon>
        <taxon>Cystobacterineae</taxon>
        <taxon>Anaeromyxobacteraceae</taxon>
        <taxon>Anaeromyxobacter</taxon>
    </lineage>
</organism>
<accession>A0ABN6MVL2</accession>
<reference evidence="3" key="1">
    <citation type="journal article" date="2022" name="Int. J. Syst. Evol. Microbiol.">
        <title>Anaeromyxobacter oryzae sp. nov., Anaeromyxobacter diazotrophicus sp. nov. and Anaeromyxobacter paludicola sp. nov., isolated from paddy soils.</title>
        <authorList>
            <person name="Itoh H."/>
            <person name="Xu Z."/>
            <person name="Mise K."/>
            <person name="Masuda Y."/>
            <person name="Ushijima N."/>
            <person name="Hayakawa C."/>
            <person name="Shiratori Y."/>
            <person name="Senoo K."/>
        </authorList>
    </citation>
    <scope>NUCLEOTIDE SEQUENCE [LARGE SCALE GENOMIC DNA]</scope>
    <source>
        <strain evidence="3">Red232</strain>
    </source>
</reference>
<feature type="region of interest" description="Disordered" evidence="1">
    <location>
        <begin position="201"/>
        <end position="225"/>
    </location>
</feature>
<name>A0ABN6MVL2_9BACT</name>
<evidence type="ECO:0000313" key="3">
    <source>
        <dbReference type="Proteomes" id="UP001162891"/>
    </source>
</evidence>
<feature type="region of interest" description="Disordered" evidence="1">
    <location>
        <begin position="118"/>
        <end position="187"/>
    </location>
</feature>
<dbReference type="Proteomes" id="UP001162891">
    <property type="component" value="Chromosome"/>
</dbReference>
<evidence type="ECO:0000313" key="2">
    <source>
        <dbReference type="EMBL" id="BDG04955.1"/>
    </source>
</evidence>
<dbReference type="InterPro" id="IPR036086">
    <property type="entry name" value="ParB/Sulfiredoxin_sf"/>
</dbReference>
<sequence>MTTGEVDRYNGFEVHPAAGLFPEMESDELRALADSIREYGVRVPLVFHGGKLLDGRNRARASYLAGIAPKDVPRRSLDESIDPYQYAWDLNCSRLDYSPAQKAAIRIKVNEASGELQRAQEEAEERANRARAEKAKGNDNAAKERPENSRPPHDGPLKRHRDSPVAKQIAQEAHVSPRTVERVMKLKREEPEKFERVVNGRRNLRRSGSRDLFPAQIPKPARRSPKTFAAFLRERIPSTDCAELARLLTPAPPDTAAAE</sequence>
<dbReference type="EMBL" id="AP025591">
    <property type="protein sequence ID" value="BDG04955.1"/>
    <property type="molecule type" value="Genomic_DNA"/>
</dbReference>
<evidence type="ECO:0008006" key="4">
    <source>
        <dbReference type="Google" id="ProtNLM"/>
    </source>
</evidence>
<evidence type="ECO:0000256" key="1">
    <source>
        <dbReference type="SAM" id="MobiDB-lite"/>
    </source>
</evidence>
<keyword evidence="3" id="KW-1185">Reference proteome</keyword>
<dbReference type="RefSeq" id="WP_248353471.1">
    <property type="nucleotide sequence ID" value="NZ_AP025591.1"/>
</dbReference>
<dbReference type="SUPFAM" id="SSF110849">
    <property type="entry name" value="ParB/Sulfiredoxin"/>
    <property type="match status" value="1"/>
</dbReference>
<protein>
    <recommendedName>
        <fullName evidence="4">ParB/Sulfiredoxin domain-containing protein</fullName>
    </recommendedName>
</protein>
<proteinExistence type="predicted"/>
<gene>
    <name evidence="2" type="ORF">AMOR_39510</name>
</gene>
<feature type="compositionally biased region" description="Basic and acidic residues" evidence="1">
    <location>
        <begin position="118"/>
        <end position="157"/>
    </location>
</feature>